<gene>
    <name evidence="2" type="ORF">Ari01nite_06240</name>
</gene>
<sequence>MPRLGRSNPIVNKGGKVPARRLLLMLAAVGGILFAPVAAHAEPGYPIEPPASSISNGTVPPGEPVVFSGRGFSPGEPIAINIAFGTGGASLQSAQRPSKPGFVKAAFKTVTADSSGAFSTPVTLDRSGKATLTATGTISGVVVTQQVTVVVDLPADTGGSDETLPTTGPPARHLLTPIGLGVGAILFGALLVFMAVRSRGRPARRS</sequence>
<feature type="transmembrane region" description="Helical" evidence="1">
    <location>
        <begin position="174"/>
        <end position="196"/>
    </location>
</feature>
<comment type="caution">
    <text evidence="2">The sequence shown here is derived from an EMBL/GenBank/DDBJ whole genome shotgun (WGS) entry which is preliminary data.</text>
</comment>
<accession>A0A919MSF9</accession>
<evidence type="ECO:0000313" key="2">
    <source>
        <dbReference type="EMBL" id="GIE93159.1"/>
    </source>
</evidence>
<dbReference type="AlphaFoldDB" id="A0A919MSF9"/>
<dbReference type="Proteomes" id="UP000636960">
    <property type="component" value="Unassembled WGS sequence"/>
</dbReference>
<keyword evidence="1" id="KW-0472">Membrane</keyword>
<protein>
    <submittedName>
        <fullName evidence="2">Uncharacterized protein</fullName>
    </submittedName>
</protein>
<name>A0A919MSF9_9ACTN</name>
<keyword evidence="3" id="KW-1185">Reference proteome</keyword>
<evidence type="ECO:0000256" key="1">
    <source>
        <dbReference type="SAM" id="Phobius"/>
    </source>
</evidence>
<reference evidence="2" key="1">
    <citation type="submission" date="2021-01" db="EMBL/GenBank/DDBJ databases">
        <title>Whole genome shotgun sequence of Actinoplanes rishiriensis NBRC 108556.</title>
        <authorList>
            <person name="Komaki H."/>
            <person name="Tamura T."/>
        </authorList>
    </citation>
    <scope>NUCLEOTIDE SEQUENCE</scope>
    <source>
        <strain evidence="2">NBRC 108556</strain>
    </source>
</reference>
<keyword evidence="1" id="KW-0812">Transmembrane</keyword>
<proteinExistence type="predicted"/>
<dbReference type="Gene3D" id="2.60.40.230">
    <property type="entry name" value="Neocarzinostatin-like"/>
    <property type="match status" value="1"/>
</dbReference>
<keyword evidence="1" id="KW-1133">Transmembrane helix</keyword>
<evidence type="ECO:0000313" key="3">
    <source>
        <dbReference type="Proteomes" id="UP000636960"/>
    </source>
</evidence>
<organism evidence="2 3">
    <name type="scientific">Paractinoplanes rishiriensis</name>
    <dbReference type="NCBI Taxonomy" id="1050105"/>
    <lineage>
        <taxon>Bacteria</taxon>
        <taxon>Bacillati</taxon>
        <taxon>Actinomycetota</taxon>
        <taxon>Actinomycetes</taxon>
        <taxon>Micromonosporales</taxon>
        <taxon>Micromonosporaceae</taxon>
        <taxon>Paractinoplanes</taxon>
    </lineage>
</organism>
<dbReference type="EMBL" id="BOMV01000005">
    <property type="protein sequence ID" value="GIE93159.1"/>
    <property type="molecule type" value="Genomic_DNA"/>
</dbReference>